<dbReference type="NCBIfam" id="TIGR02532">
    <property type="entry name" value="IV_pilin_GFxxxE"/>
    <property type="match status" value="1"/>
</dbReference>
<keyword evidence="6 11" id="KW-0812">Transmembrane</keyword>
<accession>A0A7U7J2I4</accession>
<dbReference type="AlphaFoldDB" id="A0A7U7J2I4"/>
<evidence type="ECO:0000256" key="3">
    <source>
        <dbReference type="ARBA" id="ARBA00022475"/>
    </source>
</evidence>
<evidence type="ECO:0000256" key="6">
    <source>
        <dbReference type="ARBA" id="ARBA00022692"/>
    </source>
</evidence>
<feature type="domain" description="General secretion pathway GspH" evidence="12">
    <location>
        <begin position="42"/>
        <end position="153"/>
    </location>
</feature>
<dbReference type="SUPFAM" id="SSF54523">
    <property type="entry name" value="Pili subunits"/>
    <property type="match status" value="1"/>
</dbReference>
<evidence type="ECO:0000256" key="7">
    <source>
        <dbReference type="ARBA" id="ARBA00022989"/>
    </source>
</evidence>
<comment type="similarity">
    <text evidence="9">Belongs to the GSP H family.</text>
</comment>
<dbReference type="InterPro" id="IPR012902">
    <property type="entry name" value="N_methyl_site"/>
</dbReference>
<dbReference type="Gene3D" id="3.55.40.10">
    <property type="entry name" value="minor pseudopilin epsh domain"/>
    <property type="match status" value="1"/>
</dbReference>
<dbReference type="InterPro" id="IPR022346">
    <property type="entry name" value="T2SS_GspH"/>
</dbReference>
<dbReference type="Pfam" id="PF12019">
    <property type="entry name" value="GspH"/>
    <property type="match status" value="1"/>
</dbReference>
<dbReference type="Pfam" id="PF07963">
    <property type="entry name" value="N_methyl"/>
    <property type="match status" value="1"/>
</dbReference>
<organism evidence="13 14">
    <name type="scientific">Candidatus Contendobacter odensis Run_B_J11</name>
    <dbReference type="NCBI Taxonomy" id="1400861"/>
    <lineage>
        <taxon>Bacteria</taxon>
        <taxon>Pseudomonadati</taxon>
        <taxon>Pseudomonadota</taxon>
        <taxon>Gammaproteobacteria</taxon>
        <taxon>Candidatus Competibacteraceae</taxon>
        <taxon>Candidatus Contendibacter</taxon>
    </lineage>
</organism>
<gene>
    <name evidence="13" type="ORF">BN874_2080007</name>
</gene>
<dbReference type="OrthoDB" id="2313614at2"/>
<keyword evidence="8 11" id="KW-0472">Membrane</keyword>
<evidence type="ECO:0000256" key="8">
    <source>
        <dbReference type="ARBA" id="ARBA00023136"/>
    </source>
</evidence>
<evidence type="ECO:0000256" key="10">
    <source>
        <dbReference type="ARBA" id="ARBA00030775"/>
    </source>
</evidence>
<feature type="transmembrane region" description="Helical" evidence="11">
    <location>
        <begin position="6"/>
        <end position="27"/>
    </location>
</feature>
<proteinExistence type="inferred from homology"/>
<sequence length="167" mass="17839">MNKQRGFTLIELIITVAIAAIVMAIGVPSFQGMMRNNRAATQANEMISALNLARSETVKRGRRVSLCPSTNGTGCSGTDWKGGWIVFVDTSATDASVTVGQVLRVWGALAGDPTFSGPANIRYRPTGDIISASPQEQLSYTLDTVNQAICISLVGRFRVVKESTTCP</sequence>
<dbReference type="PROSITE" id="PS00409">
    <property type="entry name" value="PROKAR_NTER_METHYL"/>
    <property type="match status" value="1"/>
</dbReference>
<evidence type="ECO:0000256" key="11">
    <source>
        <dbReference type="SAM" id="Phobius"/>
    </source>
</evidence>
<protein>
    <recommendedName>
        <fullName evidence="2">Type II secretion system protein H</fullName>
    </recommendedName>
    <alternativeName>
        <fullName evidence="10">General secretion pathway protein H</fullName>
    </alternativeName>
</protein>
<dbReference type="GO" id="GO:0015627">
    <property type="term" value="C:type II protein secretion system complex"/>
    <property type="evidence" value="ECO:0007669"/>
    <property type="project" value="InterPro"/>
</dbReference>
<evidence type="ECO:0000256" key="5">
    <source>
        <dbReference type="ARBA" id="ARBA00022519"/>
    </source>
</evidence>
<keyword evidence="14" id="KW-1185">Reference proteome</keyword>
<evidence type="ECO:0000256" key="1">
    <source>
        <dbReference type="ARBA" id="ARBA00004377"/>
    </source>
</evidence>
<reference evidence="13 14" key="1">
    <citation type="journal article" date="2014" name="ISME J.">
        <title>Candidatus Competibacter-lineage genomes retrieved from metagenomes reveal functional metabolic diversity.</title>
        <authorList>
            <person name="McIlroy S.J."/>
            <person name="Albertsen M."/>
            <person name="Andresen E.K."/>
            <person name="Saunders A.M."/>
            <person name="Kristiansen R."/>
            <person name="Stokholm-Bjerregaard M."/>
            <person name="Nielsen K.L."/>
            <person name="Nielsen P.H."/>
        </authorList>
    </citation>
    <scope>NUCLEOTIDE SEQUENCE [LARGE SCALE GENOMIC DNA]</scope>
    <source>
        <strain evidence="13 14">Run_B_J11</strain>
    </source>
</reference>
<keyword evidence="4" id="KW-0488">Methylation</keyword>
<dbReference type="RefSeq" id="WP_081756276.1">
    <property type="nucleotide sequence ID" value="NZ_CBTK010000122.1"/>
</dbReference>
<evidence type="ECO:0000256" key="2">
    <source>
        <dbReference type="ARBA" id="ARBA00021549"/>
    </source>
</evidence>
<comment type="subcellular location">
    <subcellularLocation>
        <location evidence="1">Cell inner membrane</location>
        <topology evidence="1">Single-pass membrane protein</topology>
    </subcellularLocation>
</comment>
<dbReference type="GO" id="GO:0015628">
    <property type="term" value="P:protein secretion by the type II secretion system"/>
    <property type="evidence" value="ECO:0007669"/>
    <property type="project" value="InterPro"/>
</dbReference>
<evidence type="ECO:0000313" key="13">
    <source>
        <dbReference type="EMBL" id="CDH45105.1"/>
    </source>
</evidence>
<evidence type="ECO:0000259" key="12">
    <source>
        <dbReference type="Pfam" id="PF12019"/>
    </source>
</evidence>
<keyword evidence="7 11" id="KW-1133">Transmembrane helix</keyword>
<comment type="caution">
    <text evidence="13">The sequence shown here is derived from an EMBL/GenBank/DDBJ whole genome shotgun (WGS) entry which is preliminary data.</text>
</comment>
<dbReference type="GO" id="GO:0005886">
    <property type="term" value="C:plasma membrane"/>
    <property type="evidence" value="ECO:0007669"/>
    <property type="project" value="UniProtKB-SubCell"/>
</dbReference>
<keyword evidence="3" id="KW-1003">Cell membrane</keyword>
<evidence type="ECO:0000313" key="14">
    <source>
        <dbReference type="Proteomes" id="UP000019184"/>
    </source>
</evidence>
<evidence type="ECO:0000256" key="9">
    <source>
        <dbReference type="ARBA" id="ARBA00025772"/>
    </source>
</evidence>
<dbReference type="Proteomes" id="UP000019184">
    <property type="component" value="Unassembled WGS sequence"/>
</dbReference>
<keyword evidence="5" id="KW-0997">Cell inner membrane</keyword>
<dbReference type="EMBL" id="CBTK010000122">
    <property type="protein sequence ID" value="CDH45105.1"/>
    <property type="molecule type" value="Genomic_DNA"/>
</dbReference>
<dbReference type="InterPro" id="IPR045584">
    <property type="entry name" value="Pilin-like"/>
</dbReference>
<name>A0A7U7J2I4_9GAMM</name>
<evidence type="ECO:0000256" key="4">
    <source>
        <dbReference type="ARBA" id="ARBA00022481"/>
    </source>
</evidence>